<evidence type="ECO:0000256" key="1">
    <source>
        <dbReference type="SAM" id="Phobius"/>
    </source>
</evidence>
<dbReference type="AlphaFoldDB" id="A0A8T0A356"/>
<keyword evidence="1" id="KW-1133">Transmembrane helix</keyword>
<organism evidence="2 3">
    <name type="scientific">Meloidogyne graminicola</name>
    <dbReference type="NCBI Taxonomy" id="189291"/>
    <lineage>
        <taxon>Eukaryota</taxon>
        <taxon>Metazoa</taxon>
        <taxon>Ecdysozoa</taxon>
        <taxon>Nematoda</taxon>
        <taxon>Chromadorea</taxon>
        <taxon>Rhabditida</taxon>
        <taxon>Tylenchina</taxon>
        <taxon>Tylenchomorpha</taxon>
        <taxon>Tylenchoidea</taxon>
        <taxon>Meloidogynidae</taxon>
        <taxon>Meloidogyninae</taxon>
        <taxon>Meloidogyne</taxon>
    </lineage>
</organism>
<dbReference type="Proteomes" id="UP000605970">
    <property type="component" value="Unassembled WGS sequence"/>
</dbReference>
<keyword evidence="1" id="KW-0812">Transmembrane</keyword>
<keyword evidence="3" id="KW-1185">Reference proteome</keyword>
<feature type="transmembrane region" description="Helical" evidence="1">
    <location>
        <begin position="119"/>
        <end position="140"/>
    </location>
</feature>
<evidence type="ECO:0000313" key="2">
    <source>
        <dbReference type="EMBL" id="KAF7639990.1"/>
    </source>
</evidence>
<keyword evidence="1" id="KW-0472">Membrane</keyword>
<proteinExistence type="predicted"/>
<dbReference type="EMBL" id="JABEBT010000002">
    <property type="protein sequence ID" value="KAF7639990.1"/>
    <property type="molecule type" value="Genomic_DNA"/>
</dbReference>
<comment type="caution">
    <text evidence="2">The sequence shown here is derived from an EMBL/GenBank/DDBJ whole genome shotgun (WGS) entry which is preliminary data.</text>
</comment>
<sequence length="169" mass="19352">MLDEIFKETNSDIQKSENVASSIIQPQQQSLQTFNSQNQHQLPINSEKLNSAASSVINPNIKPPPSGSSFPTEFNGQQQQKMLLEFFKILTEEDLINIIIIIFLQELLLPILLTKQDKLFILVLNKLLVCWELILVNINLMKYLCSVKALVSLEKENKKFICLSLNFFN</sequence>
<gene>
    <name evidence="2" type="ORF">Mgra_00000433</name>
</gene>
<feature type="transmembrane region" description="Helical" evidence="1">
    <location>
        <begin position="95"/>
        <end position="113"/>
    </location>
</feature>
<evidence type="ECO:0000313" key="3">
    <source>
        <dbReference type="Proteomes" id="UP000605970"/>
    </source>
</evidence>
<name>A0A8T0A356_9BILA</name>
<accession>A0A8T0A356</accession>
<protein>
    <submittedName>
        <fullName evidence="2">Uncharacterized protein</fullName>
    </submittedName>
</protein>
<reference evidence="2" key="1">
    <citation type="journal article" date="2020" name="Ecol. Evol.">
        <title>Genome structure and content of the rice root-knot nematode (Meloidogyne graminicola).</title>
        <authorList>
            <person name="Phan N.T."/>
            <person name="Danchin E.G.J."/>
            <person name="Klopp C."/>
            <person name="Perfus-Barbeoch L."/>
            <person name="Kozlowski D.K."/>
            <person name="Koutsovoulos G.D."/>
            <person name="Lopez-Roques C."/>
            <person name="Bouchez O."/>
            <person name="Zahm M."/>
            <person name="Besnard G."/>
            <person name="Bellafiore S."/>
        </authorList>
    </citation>
    <scope>NUCLEOTIDE SEQUENCE</scope>
    <source>
        <strain evidence="2">VN-18</strain>
    </source>
</reference>